<evidence type="ECO:0000256" key="11">
    <source>
        <dbReference type="SAM" id="MobiDB-lite"/>
    </source>
</evidence>
<reference evidence="12" key="1">
    <citation type="submission" date="2021-01" db="EMBL/GenBank/DDBJ databases">
        <authorList>
            <person name="Corre E."/>
            <person name="Pelletier E."/>
            <person name="Niang G."/>
            <person name="Scheremetjew M."/>
            <person name="Finn R."/>
            <person name="Kale V."/>
            <person name="Holt S."/>
            <person name="Cochrane G."/>
            <person name="Meng A."/>
            <person name="Brown T."/>
            <person name="Cohen L."/>
        </authorList>
    </citation>
    <scope>NUCLEOTIDE SEQUENCE</scope>
    <source>
        <strain evidence="12">CCMP1452</strain>
    </source>
</reference>
<feature type="region of interest" description="Disordered" evidence="11">
    <location>
        <begin position="1"/>
        <end position="50"/>
    </location>
</feature>
<sequence>MVDESSSSSSGGCPVRHDNTTNTMGRGSSKCPVQQSRNPNSLTTTTQSADNNYNGWFAFSSWWKDNNNNNLNSNKQEVKKESCSLEEAAKHSQKPLSDQEIPLSTRRVISSIPKGKNDNDGPHHQPSDGNSDNRWVYPSEQQFYNAMRRKGWTGVDEATIPFVVRIHNEVNERGWKEVCRWERELHDNDSPKLVKFLGRPEDLSPKAFLYCRLLRFYKDPFDRHDWYIQSSDSTPPRRYVIDFYNGNGGGISTPAQQSQQPSMHIDVRPAIDHPEALWDRMRMTARETFPGIFTALSSPSSSSQTSTPAYPNKE</sequence>
<evidence type="ECO:0000256" key="5">
    <source>
        <dbReference type="ARBA" id="ARBA00022792"/>
    </source>
</evidence>
<keyword evidence="7 10" id="KW-0496">Mitochondrion</keyword>
<name>A0A7S2WIA5_9STRA</name>
<proteinExistence type="inferred from homology"/>
<evidence type="ECO:0000256" key="7">
    <source>
        <dbReference type="ARBA" id="ARBA00023128"/>
    </source>
</evidence>
<evidence type="ECO:0000256" key="9">
    <source>
        <dbReference type="ARBA" id="ARBA00023239"/>
    </source>
</evidence>
<keyword evidence="9 10" id="KW-0456">Lyase</keyword>
<dbReference type="PROSITE" id="PS00821">
    <property type="entry name" value="CYTO_HEME_LYASE_1"/>
    <property type="match status" value="1"/>
</dbReference>
<dbReference type="Pfam" id="PF01265">
    <property type="entry name" value="Cyto_heme_lyase"/>
    <property type="match status" value="1"/>
</dbReference>
<feature type="region of interest" description="Disordered" evidence="11">
    <location>
        <begin position="111"/>
        <end position="135"/>
    </location>
</feature>
<dbReference type="EC" id="4.4.1.17" evidence="10"/>
<organism evidence="12">
    <name type="scientific">Eucampia antarctica</name>
    <dbReference type="NCBI Taxonomy" id="49252"/>
    <lineage>
        <taxon>Eukaryota</taxon>
        <taxon>Sar</taxon>
        <taxon>Stramenopiles</taxon>
        <taxon>Ochrophyta</taxon>
        <taxon>Bacillariophyta</taxon>
        <taxon>Mediophyceae</taxon>
        <taxon>Biddulphiophycidae</taxon>
        <taxon>Hemiaulales</taxon>
        <taxon>Hemiaulaceae</taxon>
        <taxon>Eucampia</taxon>
    </lineage>
</organism>
<evidence type="ECO:0000256" key="3">
    <source>
        <dbReference type="ARBA" id="ARBA00022617"/>
    </source>
</evidence>
<evidence type="ECO:0000256" key="2">
    <source>
        <dbReference type="ARBA" id="ARBA00007255"/>
    </source>
</evidence>
<feature type="compositionally biased region" description="Low complexity" evidence="11">
    <location>
        <begin position="297"/>
        <end position="308"/>
    </location>
</feature>
<keyword evidence="4 10" id="KW-0479">Metal-binding</keyword>
<feature type="compositionally biased region" description="Basic and acidic residues" evidence="11">
    <location>
        <begin position="115"/>
        <end position="126"/>
    </location>
</feature>
<keyword evidence="3 10" id="KW-0349">Heme</keyword>
<feature type="compositionally biased region" description="Polar residues" evidence="11">
    <location>
        <begin position="20"/>
        <end position="50"/>
    </location>
</feature>
<evidence type="ECO:0000256" key="1">
    <source>
        <dbReference type="ARBA" id="ARBA00004273"/>
    </source>
</evidence>
<keyword evidence="5 10" id="KW-0999">Mitochondrion inner membrane</keyword>
<comment type="catalytic activity">
    <reaction evidence="10">
        <text>holo-[cytochrome c] = apo-[cytochrome c] + heme b</text>
        <dbReference type="Rhea" id="RHEA:22648"/>
        <dbReference type="Rhea" id="RHEA-COMP:10725"/>
        <dbReference type="Rhea" id="RHEA-COMP:10726"/>
        <dbReference type="ChEBI" id="CHEBI:29950"/>
        <dbReference type="ChEBI" id="CHEBI:60344"/>
        <dbReference type="ChEBI" id="CHEBI:83739"/>
        <dbReference type="EC" id="4.4.1.17"/>
    </reaction>
</comment>
<keyword evidence="8 10" id="KW-0472">Membrane</keyword>
<evidence type="ECO:0000256" key="8">
    <source>
        <dbReference type="ARBA" id="ARBA00023136"/>
    </source>
</evidence>
<feature type="compositionally biased region" description="Low complexity" evidence="11">
    <location>
        <begin position="1"/>
        <end position="10"/>
    </location>
</feature>
<dbReference type="GO" id="GO:0046872">
    <property type="term" value="F:metal ion binding"/>
    <property type="evidence" value="ECO:0007669"/>
    <property type="project" value="UniProtKB-KW"/>
</dbReference>
<protein>
    <recommendedName>
        <fullName evidence="10">Holocytochrome c-type synthase</fullName>
        <ecNumber evidence="10">4.4.1.17</ecNumber>
    </recommendedName>
</protein>
<gene>
    <name evidence="12" type="ORF">EANT1437_LOCUS12020</name>
</gene>
<dbReference type="PANTHER" id="PTHR12743">
    <property type="entry name" value="CYTOCHROME C1 HEME LYASE"/>
    <property type="match status" value="1"/>
</dbReference>
<dbReference type="PROSITE" id="PS00822">
    <property type="entry name" value="CYTO_HEME_LYASE_2"/>
    <property type="match status" value="1"/>
</dbReference>
<keyword evidence="6 10" id="KW-0408">Iron</keyword>
<evidence type="ECO:0000256" key="6">
    <source>
        <dbReference type="ARBA" id="ARBA00023004"/>
    </source>
</evidence>
<dbReference type="AlphaFoldDB" id="A0A7S2WIA5"/>
<feature type="region of interest" description="Disordered" evidence="11">
    <location>
        <begin position="293"/>
        <end position="314"/>
    </location>
</feature>
<dbReference type="EMBL" id="HBHI01023412">
    <property type="protein sequence ID" value="CAD9689452.1"/>
    <property type="molecule type" value="Transcribed_RNA"/>
</dbReference>
<comment type="function">
    <text evidence="10">Lyase that catalyzes the covalent linking of the heme group to the cytochrome C apoprotein to produce the mature functional cytochrome.</text>
</comment>
<comment type="similarity">
    <text evidence="2 10">Belongs to the cytochrome c-type heme lyase family.</text>
</comment>
<accession>A0A7S2WIA5</accession>
<dbReference type="PANTHER" id="PTHR12743:SF0">
    <property type="entry name" value="HOLOCYTOCHROME C-TYPE SYNTHASE"/>
    <property type="match status" value="1"/>
</dbReference>
<dbReference type="GO" id="GO:0004408">
    <property type="term" value="F:holocytochrome-c synthase activity"/>
    <property type="evidence" value="ECO:0007669"/>
    <property type="project" value="UniProtKB-EC"/>
</dbReference>
<comment type="subcellular location">
    <subcellularLocation>
        <location evidence="1 10">Mitochondrion inner membrane</location>
    </subcellularLocation>
</comment>
<dbReference type="GO" id="GO:0005743">
    <property type="term" value="C:mitochondrial inner membrane"/>
    <property type="evidence" value="ECO:0007669"/>
    <property type="project" value="UniProtKB-SubCell"/>
</dbReference>
<dbReference type="InterPro" id="IPR000511">
    <property type="entry name" value="Holocyt_c/c1_synthase"/>
</dbReference>
<evidence type="ECO:0000313" key="12">
    <source>
        <dbReference type="EMBL" id="CAD9689452.1"/>
    </source>
</evidence>
<evidence type="ECO:0000256" key="4">
    <source>
        <dbReference type="ARBA" id="ARBA00022723"/>
    </source>
</evidence>
<evidence type="ECO:0000256" key="10">
    <source>
        <dbReference type="RuleBase" id="RU363130"/>
    </source>
</evidence>